<organism evidence="2 3">
    <name type="scientific">Leersia perrieri</name>
    <dbReference type="NCBI Taxonomy" id="77586"/>
    <lineage>
        <taxon>Eukaryota</taxon>
        <taxon>Viridiplantae</taxon>
        <taxon>Streptophyta</taxon>
        <taxon>Embryophyta</taxon>
        <taxon>Tracheophyta</taxon>
        <taxon>Spermatophyta</taxon>
        <taxon>Magnoliopsida</taxon>
        <taxon>Liliopsida</taxon>
        <taxon>Poales</taxon>
        <taxon>Poaceae</taxon>
        <taxon>BOP clade</taxon>
        <taxon>Oryzoideae</taxon>
        <taxon>Oryzeae</taxon>
        <taxon>Oryzinae</taxon>
        <taxon>Leersia</taxon>
    </lineage>
</organism>
<dbReference type="Gene3D" id="3.80.10.10">
    <property type="entry name" value="Ribonuclease Inhibitor"/>
    <property type="match status" value="1"/>
</dbReference>
<dbReference type="PANTHER" id="PTHR32141:SF26">
    <property type="entry name" value="OS08G0328600 PROTEIN"/>
    <property type="match status" value="1"/>
</dbReference>
<dbReference type="HOGENOM" id="CLU_024602_2_0_1"/>
<dbReference type="InterPro" id="IPR032675">
    <property type="entry name" value="LRR_dom_sf"/>
</dbReference>
<dbReference type="SUPFAM" id="SSF81383">
    <property type="entry name" value="F-box domain"/>
    <property type="match status" value="1"/>
</dbReference>
<dbReference type="eggNOG" id="ENOG502R1VS">
    <property type="taxonomic scope" value="Eukaryota"/>
</dbReference>
<keyword evidence="3" id="KW-1185">Reference proteome</keyword>
<dbReference type="InterPro" id="IPR036047">
    <property type="entry name" value="F-box-like_dom_sf"/>
</dbReference>
<protein>
    <recommendedName>
        <fullName evidence="1">F-box domain-containing protein</fullName>
    </recommendedName>
</protein>
<evidence type="ECO:0000313" key="2">
    <source>
        <dbReference type="EnsemblPlants" id="LPERR11G17450.1"/>
    </source>
</evidence>
<proteinExistence type="predicted"/>
<dbReference type="AlphaFoldDB" id="A0A0D9XUM3"/>
<sequence length="650" mass="72401">MAGGGGDRLSDLADDILYRILQILPVREAASTSLLSRRWAPLWRSSGAVNLVERINIKHGDPSPPDTARRRDAFLRFAGAALKAAAGHGGVVTRLAVDVECPDVEKFLNGGKDADLVNAVVSHPAARRVEELRLRAAAAADDDGNGNSIGYYSMDEEEEEARWKRGYFTLRLPFTTTLRSLDIAGCKDLAVAAALAAFTRLQTLRREARPPAAPHRRTVHFESVVFDAGDDDDDDDDDNGMKQARIRLRLPAVTTTLVLESCGSTQYAFGENGSIGVDAPNLRSFRYKGFPRRFFKSLTPDMTAVNLHFLGGSYFRRSYDVDTTRVHFWNFVGKFPNAKTLKLTVRTLDHLAVATKANRAEILPILPNLECLELKASGLHNAKKSAVAIANLLRCCPALRDLTLELHPLWERSYSFLDRSKSNFGKFQSDFDESVNQFERCKLMNPTEVSLIDGNGDRHDDKEEISDVPALSGRSFTCLKSSLRKVSLRFMLRTSNCFGLQLVKFFAQNAKVLEELCIDSGDRKLGDHMNLSVEKWVAANSSTISLIHKNFTDSSWKFARVNNLGTAPELERRTTSFTVLPLKRMKTSLKRLAKFIAENAMVLEEMNIDDGSQNLCRQMNHRVGIWVANQGKRRKLETGCTSSVSLNSKP</sequence>
<reference evidence="2" key="3">
    <citation type="submission" date="2015-04" db="UniProtKB">
        <authorList>
            <consortium name="EnsemblPlants"/>
        </authorList>
    </citation>
    <scope>IDENTIFICATION</scope>
</reference>
<dbReference type="Pfam" id="PF00646">
    <property type="entry name" value="F-box"/>
    <property type="match status" value="1"/>
</dbReference>
<dbReference type="InterPro" id="IPR053781">
    <property type="entry name" value="F-box_AtFBL13-like"/>
</dbReference>
<dbReference type="Gramene" id="LPERR11G17450.1">
    <property type="protein sequence ID" value="LPERR11G17450.1"/>
    <property type="gene ID" value="LPERR11G17450"/>
</dbReference>
<reference evidence="2 3" key="1">
    <citation type="submission" date="2012-08" db="EMBL/GenBank/DDBJ databases">
        <title>Oryza genome evolution.</title>
        <authorList>
            <person name="Wing R.A."/>
        </authorList>
    </citation>
    <scope>NUCLEOTIDE SEQUENCE</scope>
</reference>
<dbReference type="InterPro" id="IPR001810">
    <property type="entry name" value="F-box_dom"/>
</dbReference>
<evidence type="ECO:0000313" key="3">
    <source>
        <dbReference type="Proteomes" id="UP000032180"/>
    </source>
</evidence>
<accession>A0A0D9XUM3</accession>
<dbReference type="PANTHER" id="PTHR32141">
    <property type="match status" value="1"/>
</dbReference>
<feature type="domain" description="F-box" evidence="1">
    <location>
        <begin position="9"/>
        <end position="46"/>
    </location>
</feature>
<dbReference type="EnsemblPlants" id="LPERR11G17450.1">
    <property type="protein sequence ID" value="LPERR11G17450.1"/>
    <property type="gene ID" value="LPERR11G17450"/>
</dbReference>
<dbReference type="Proteomes" id="UP000032180">
    <property type="component" value="Chromosome 11"/>
</dbReference>
<evidence type="ECO:0000259" key="1">
    <source>
        <dbReference type="Pfam" id="PF00646"/>
    </source>
</evidence>
<dbReference type="InterPro" id="IPR055302">
    <property type="entry name" value="F-box_dom-containing"/>
</dbReference>
<reference evidence="3" key="2">
    <citation type="submission" date="2013-12" db="EMBL/GenBank/DDBJ databases">
        <authorList>
            <person name="Yu Y."/>
            <person name="Lee S."/>
            <person name="de Baynast K."/>
            <person name="Wissotski M."/>
            <person name="Liu L."/>
            <person name="Talag J."/>
            <person name="Goicoechea J."/>
            <person name="Angelova A."/>
            <person name="Jetty R."/>
            <person name="Kudrna D."/>
            <person name="Golser W."/>
            <person name="Rivera L."/>
            <person name="Zhang J."/>
            <person name="Wing R."/>
        </authorList>
    </citation>
    <scope>NUCLEOTIDE SEQUENCE</scope>
</reference>
<name>A0A0D9XUM3_9ORYZ</name>
<dbReference type="CDD" id="cd22160">
    <property type="entry name" value="F-box_AtFBL13-like"/>
    <property type="match status" value="1"/>
</dbReference>